<feature type="compositionally biased region" description="Polar residues" evidence="2">
    <location>
        <begin position="165"/>
        <end position="176"/>
    </location>
</feature>
<feature type="repeat" description="ANK" evidence="1">
    <location>
        <begin position="42"/>
        <end position="74"/>
    </location>
</feature>
<dbReference type="InterPro" id="IPR036770">
    <property type="entry name" value="Ankyrin_rpt-contain_sf"/>
</dbReference>
<dbReference type="InParanoid" id="A0A0D2UPH8"/>
<feature type="compositionally biased region" description="Low complexity" evidence="2">
    <location>
        <begin position="274"/>
        <end position="286"/>
    </location>
</feature>
<feature type="compositionally biased region" description="Low complexity" evidence="2">
    <location>
        <begin position="99"/>
        <end position="126"/>
    </location>
</feature>
<organism evidence="3 4">
    <name type="scientific">Capsaspora owczarzaki (strain ATCC 30864)</name>
    <dbReference type="NCBI Taxonomy" id="595528"/>
    <lineage>
        <taxon>Eukaryota</taxon>
        <taxon>Filasterea</taxon>
        <taxon>Capsaspora</taxon>
    </lineage>
</organism>
<dbReference type="Gene3D" id="1.25.40.20">
    <property type="entry name" value="Ankyrin repeat-containing domain"/>
    <property type="match status" value="1"/>
</dbReference>
<dbReference type="InterPro" id="IPR039195">
    <property type="entry name" value="ANKRD40"/>
</dbReference>
<feature type="region of interest" description="Disordered" evidence="2">
    <location>
        <begin position="99"/>
        <end position="261"/>
    </location>
</feature>
<gene>
    <name evidence="3" type="ORF">CAOG_007168</name>
</gene>
<feature type="compositionally biased region" description="Low complexity" evidence="2">
    <location>
        <begin position="136"/>
        <end position="145"/>
    </location>
</feature>
<feature type="compositionally biased region" description="Polar residues" evidence="2">
    <location>
        <begin position="249"/>
        <end position="261"/>
    </location>
</feature>
<dbReference type="OrthoDB" id="194358at2759"/>
<feature type="region of interest" description="Disordered" evidence="2">
    <location>
        <begin position="274"/>
        <end position="297"/>
    </location>
</feature>
<dbReference type="PANTHER" id="PTHR24192:SF3">
    <property type="entry name" value="ANKYRIN REPEAT DOMAIN 40"/>
    <property type="match status" value="1"/>
</dbReference>
<dbReference type="Proteomes" id="UP000008743">
    <property type="component" value="Unassembled WGS sequence"/>
</dbReference>
<dbReference type="Pfam" id="PF12796">
    <property type="entry name" value="Ank_2"/>
    <property type="match status" value="1"/>
</dbReference>
<accession>A0A0D2UPH8</accession>
<reference evidence="4" key="1">
    <citation type="submission" date="2011-02" db="EMBL/GenBank/DDBJ databases">
        <title>The Genome Sequence of Capsaspora owczarzaki ATCC 30864.</title>
        <authorList>
            <person name="Russ C."/>
            <person name="Cuomo C."/>
            <person name="Burger G."/>
            <person name="Gray M.W."/>
            <person name="Holland P.W.H."/>
            <person name="King N."/>
            <person name="Lang F.B.F."/>
            <person name="Roger A.J."/>
            <person name="Ruiz-Trillo I."/>
            <person name="Young S.K."/>
            <person name="Zeng Q."/>
            <person name="Gargeya S."/>
            <person name="Alvarado L."/>
            <person name="Berlin A."/>
            <person name="Chapman S.B."/>
            <person name="Chen Z."/>
            <person name="Freedman E."/>
            <person name="Gellesch M."/>
            <person name="Goldberg J."/>
            <person name="Griggs A."/>
            <person name="Gujja S."/>
            <person name="Heilman E."/>
            <person name="Heiman D."/>
            <person name="Howarth C."/>
            <person name="Mehta T."/>
            <person name="Neiman D."/>
            <person name="Pearson M."/>
            <person name="Roberts A."/>
            <person name="Saif S."/>
            <person name="Shea T."/>
            <person name="Shenoy N."/>
            <person name="Sisk P."/>
            <person name="Stolte C."/>
            <person name="Sykes S."/>
            <person name="White J."/>
            <person name="Yandava C."/>
            <person name="Haas B."/>
            <person name="Nusbaum C."/>
            <person name="Birren B."/>
        </authorList>
    </citation>
    <scope>NUCLEOTIDE SEQUENCE</scope>
    <source>
        <strain evidence="4">ATCC 30864</strain>
    </source>
</reference>
<evidence type="ECO:0000313" key="4">
    <source>
        <dbReference type="Proteomes" id="UP000008743"/>
    </source>
</evidence>
<dbReference type="STRING" id="595528.A0A0D2UPH8"/>
<dbReference type="AlphaFoldDB" id="A0A0D2UPH8"/>
<evidence type="ECO:0000256" key="2">
    <source>
        <dbReference type="SAM" id="MobiDB-lite"/>
    </source>
</evidence>
<dbReference type="RefSeq" id="XP_004343892.2">
    <property type="nucleotide sequence ID" value="XM_004343842.2"/>
</dbReference>
<dbReference type="PROSITE" id="PS50297">
    <property type="entry name" value="ANK_REP_REGION"/>
    <property type="match status" value="1"/>
</dbReference>
<name>A0A0D2UPH8_CAPO3</name>
<dbReference type="PANTHER" id="PTHR24192">
    <property type="entry name" value="ANKYRIN REPEAT DOMAIN 40"/>
    <property type="match status" value="1"/>
</dbReference>
<keyword evidence="1" id="KW-0040">ANK repeat</keyword>
<dbReference type="PROSITE" id="PS50088">
    <property type="entry name" value="ANK_REPEAT"/>
    <property type="match status" value="1"/>
</dbReference>
<evidence type="ECO:0000313" key="3">
    <source>
        <dbReference type="EMBL" id="KJE96921.1"/>
    </source>
</evidence>
<dbReference type="eggNOG" id="KOG0307">
    <property type="taxonomic scope" value="Eukaryota"/>
</dbReference>
<feature type="compositionally biased region" description="Low complexity" evidence="2">
    <location>
        <begin position="217"/>
        <end position="227"/>
    </location>
</feature>
<feature type="compositionally biased region" description="Polar residues" evidence="2">
    <location>
        <begin position="193"/>
        <end position="216"/>
    </location>
</feature>
<dbReference type="SMART" id="SM00248">
    <property type="entry name" value="ANK"/>
    <property type="match status" value="2"/>
</dbReference>
<protein>
    <submittedName>
        <fullName evidence="3">Uncharacterized protein</fullName>
    </submittedName>
</protein>
<keyword evidence="4" id="KW-1185">Reference proteome</keyword>
<evidence type="ECO:0000256" key="1">
    <source>
        <dbReference type="PROSITE-ProRule" id="PRU00023"/>
    </source>
</evidence>
<feature type="compositionally biased region" description="Low complexity" evidence="2">
    <location>
        <begin position="177"/>
        <end position="192"/>
    </location>
</feature>
<sequence>MAYGAAFNIEESLREAACKGDELGVRSLVSGGANVNSQHLMNKWTALHWAVHRNHVTIAAFLVSRGAQTTIQNASGKTPGDMATSDELRTALGLPLLPASAGAAPGTPSSSSSLSHHGGLSLSGTAADAAGRERTGSTASTSSTGSHHEFVPNYLRHPEFPYTTPVPSSAQHLQAMSSTVSSSSSSYQNPSSTALQQSLAPPSPSRTTTGSGYFAQSSYNSGNSSSSHAGIATRGEDEAPRSPNAFPHPSTTAPGGFTPSQYQTLRSLQSQLDNLQQSVRRASSSSFADRDPPLSPNMAALSQLPHGVASTAVAEAISALVLRDQHNRLVVKTRVAGDFHFVELELPTDHLTYASLLEACSHELGIQPDHVAAIHKLPNTLIRKDSDVARLAPLQEIELVLARPGRMQE</sequence>
<dbReference type="SUPFAM" id="SSF48403">
    <property type="entry name" value="Ankyrin repeat"/>
    <property type="match status" value="1"/>
</dbReference>
<dbReference type="EMBL" id="KE346372">
    <property type="protein sequence ID" value="KJE96921.1"/>
    <property type="molecule type" value="Genomic_DNA"/>
</dbReference>
<proteinExistence type="predicted"/>
<dbReference type="InterPro" id="IPR002110">
    <property type="entry name" value="Ankyrin_rpt"/>
</dbReference>
<dbReference type="PhylomeDB" id="A0A0D2UPH8"/>